<feature type="compositionally biased region" description="Basic and acidic residues" evidence="1">
    <location>
        <begin position="1122"/>
        <end position="1155"/>
    </location>
</feature>
<feature type="compositionally biased region" description="Low complexity" evidence="1">
    <location>
        <begin position="1022"/>
        <end position="1036"/>
    </location>
</feature>
<evidence type="ECO:0000313" key="4">
    <source>
        <dbReference type="Proteomes" id="UP000009046"/>
    </source>
</evidence>
<dbReference type="VEuPathDB" id="VectorBase:PHUM427230"/>
<gene>
    <name evidence="3" type="primary">8230105</name>
    <name evidence="2" type="ORF">Phum_PHUM427230</name>
</gene>
<dbReference type="OMA" id="YENINSG"/>
<feature type="region of interest" description="Disordered" evidence="1">
    <location>
        <begin position="1284"/>
        <end position="1336"/>
    </location>
</feature>
<dbReference type="HOGENOM" id="CLU_258722_0_0_1"/>
<evidence type="ECO:0000313" key="2">
    <source>
        <dbReference type="EMBL" id="EEB16568.1"/>
    </source>
</evidence>
<dbReference type="KEGG" id="phu:Phum_PHUM427230"/>
<protein>
    <submittedName>
        <fullName evidence="2 3">Uncharacterized protein</fullName>
    </submittedName>
</protein>
<feature type="region of interest" description="Disordered" evidence="1">
    <location>
        <begin position="1004"/>
        <end position="1044"/>
    </location>
</feature>
<feature type="region of interest" description="Disordered" evidence="1">
    <location>
        <begin position="795"/>
        <end position="816"/>
    </location>
</feature>
<sequence>MKVFSYRGCYSWSRGEWKPIGVIDSHSYEQGLSLNGGGDLHLGHSDILQSVGSYPVGNKIIPHWHDTNFQSHSHSESSLPHNHKPFSGGFGDNNYGASEIGSGANAHGNGAHYGSGNGGSGGSVHFGSGSGGSVGGGHFGSGSGGSVGGGHFGSGSGGSVGGGHFGSGSGGSVGGGHFGSGSGGSVGGGHFGSGSGGSGGGVHFGAGSGGSVGEGHFGSGHGKPGGGGGGHFGPGHSKPGGGGGGHFGPGNSGPVGGAHFGSGNNGLGGHGVHFASGSNGQAGGSHFESGNALSTHHGSSLSNAEYQKIKSSNMLSPPPLPPVVVGKKPGFRKVPKFKQKYNNYKKKRPTGHRNPHPGFGNVNFKGHGGVNSGGLSNFQNTNTNGHFGKGSPPGFSRFPKPGYKGTGGKHIAFPGNVNHGGLKTGASSFSASGGNAFYNYRIKNIALKEPLLYDQIKGGHLGLSNYAGGYAGAYGAPYVGSFNEFSSSSLNYGKIPNQSPLSSGSSLYSNHLSYGEGSKKPSEHLTVNIGGGSSHSGVSSDVTSSEYLSAAGGGNSIKISGSSGGLGHEGGGGGHSNHANGDGVHNVHLGLNNGNNAYNVDLSHGEESGVSTEHGGFNGGNDAHLSFGSEETKDSYENINSGSSGQSHGGNEISSGLEHLNEIQGIVKAIVENDVVPGQSGQPNHNPYSSGEPNLANGNGEYFGFLNLHGGNHNGDASGILTGQQQVNLGVTPVPLGHINFGIDNAASSTLLPPNVGGTYGGYVLPAAPPHYAGASSSHLAQENDNKEAKGLVHINGGLRGDTTPSSSDPSENLSLLGPNSPVNFVVSDGHNTIIDHHLGSVSSVQYHGGVENLAGSSNYETDSVSGGSNNNNVAHLQSNDLTNHGLVASSTVQTYHDQSAIGGSLPYQSSNLVIGTPVLLNGHYGEALGLGLQAPPSSVGPNFGVRDPNVITLTSTGFPSVTTESSVENLLSGSPISGITHQAIQEGVSGGGQFSGGNYVGGHTVHGTRGGGKHISDNSALSSSQLHHVGSSSDSNIDLSQDSSQDHSGFVLHAYGVLDDSSTFTCGKNHYHNTKYHTATFQVADNDHPSSIDVIKYNGDSAVLVRSQNPGFHNDILPQRKSFDDADDEKKTDDDIITFEKEEKSEKGIQEKTGRSSAYHSETIKNGESSNAVLESLNQYNHRNTKPQTFTNGQSRDNHFYKQQQQQSDDIKNEDDDNKEFKQNGYEVNEDTYETYSTPGSKPDTVKNLLHPQFSKKSFDDFIEIKSSPRTATATVDTIPIEFNESKFSENGDGSSNDNTGRRYFRNHQKSSQEPILRGRSENSPPSSIVRLVRS</sequence>
<feature type="compositionally biased region" description="Polar residues" evidence="1">
    <location>
        <begin position="291"/>
        <end position="301"/>
    </location>
</feature>
<dbReference type="CTD" id="8230105"/>
<dbReference type="InParanoid" id="E0VT62"/>
<dbReference type="EMBL" id="AAZO01005218">
    <property type="status" value="NOT_ANNOTATED_CDS"/>
    <property type="molecule type" value="Genomic_DNA"/>
</dbReference>
<reference evidence="2" key="1">
    <citation type="submission" date="2007-04" db="EMBL/GenBank/DDBJ databases">
        <title>Annotation of Pediculus humanus corporis strain USDA.</title>
        <authorList>
            <person name="Kirkness E."/>
            <person name="Hannick L."/>
            <person name="Hass B."/>
            <person name="Bruggner R."/>
            <person name="Lawson D."/>
            <person name="Bidwell S."/>
            <person name="Joardar V."/>
            <person name="Caler E."/>
            <person name="Walenz B."/>
            <person name="Inman J."/>
            <person name="Schobel S."/>
            <person name="Galinsky K."/>
            <person name="Amedeo P."/>
            <person name="Strausberg R."/>
        </authorList>
    </citation>
    <scope>NUCLEOTIDE SEQUENCE</scope>
    <source>
        <strain evidence="2">USDA</strain>
    </source>
</reference>
<feature type="compositionally biased region" description="Gly residues" evidence="1">
    <location>
        <begin position="135"/>
        <end position="271"/>
    </location>
</feature>
<feature type="region of interest" description="Disordered" evidence="1">
    <location>
        <begin position="1110"/>
        <end position="1172"/>
    </location>
</feature>
<feature type="compositionally biased region" description="Gly residues" evidence="1">
    <location>
        <begin position="562"/>
        <end position="575"/>
    </location>
</feature>
<feature type="region of interest" description="Disordered" evidence="1">
    <location>
        <begin position="1184"/>
        <end position="1245"/>
    </location>
</feature>
<reference evidence="2" key="2">
    <citation type="submission" date="2007-04" db="EMBL/GenBank/DDBJ databases">
        <title>The genome of the human body louse.</title>
        <authorList>
            <consortium name="The Human Body Louse Genome Consortium"/>
            <person name="Kirkness E."/>
            <person name="Walenz B."/>
            <person name="Hass B."/>
            <person name="Bruggner R."/>
            <person name="Strausberg R."/>
        </authorList>
    </citation>
    <scope>NUCLEOTIDE SEQUENCE</scope>
    <source>
        <strain evidence="2">USDA</strain>
    </source>
</reference>
<feature type="region of interest" description="Disordered" evidence="1">
    <location>
        <begin position="512"/>
        <end position="541"/>
    </location>
</feature>
<feature type="compositionally biased region" description="Polar residues" evidence="1">
    <location>
        <begin position="1156"/>
        <end position="1172"/>
    </location>
</feature>
<feature type="compositionally biased region" description="Low complexity" evidence="1">
    <location>
        <begin position="641"/>
        <end position="650"/>
    </location>
</feature>
<dbReference type="Proteomes" id="UP000009046">
    <property type="component" value="Unassembled WGS sequence"/>
</dbReference>
<dbReference type="STRING" id="121224.E0VT62"/>
<feature type="compositionally biased region" description="Polar residues" evidence="1">
    <location>
        <begin position="803"/>
        <end position="814"/>
    </location>
</feature>
<evidence type="ECO:0000256" key="1">
    <source>
        <dbReference type="SAM" id="MobiDB-lite"/>
    </source>
</evidence>
<organism>
    <name type="scientific">Pediculus humanus subsp. corporis</name>
    <name type="common">Body louse</name>
    <dbReference type="NCBI Taxonomy" id="121224"/>
    <lineage>
        <taxon>Eukaryota</taxon>
        <taxon>Metazoa</taxon>
        <taxon>Ecdysozoa</taxon>
        <taxon>Arthropoda</taxon>
        <taxon>Hexapoda</taxon>
        <taxon>Insecta</taxon>
        <taxon>Pterygota</taxon>
        <taxon>Neoptera</taxon>
        <taxon>Paraneoptera</taxon>
        <taxon>Psocodea</taxon>
        <taxon>Troctomorpha</taxon>
        <taxon>Phthiraptera</taxon>
        <taxon>Anoplura</taxon>
        <taxon>Pediculidae</taxon>
        <taxon>Pediculus</taxon>
    </lineage>
</organism>
<feature type="compositionally biased region" description="Low complexity" evidence="1">
    <location>
        <begin position="576"/>
        <end position="590"/>
    </location>
</feature>
<keyword evidence="4" id="KW-1185">Reference proteome</keyword>
<evidence type="ECO:0000313" key="3">
    <source>
        <dbReference type="EnsemblMetazoa" id="PHUM427230-PA"/>
    </source>
</evidence>
<feature type="compositionally biased region" description="Polar residues" evidence="1">
    <location>
        <begin position="1184"/>
        <end position="1209"/>
    </location>
</feature>
<dbReference type="EMBL" id="DS235759">
    <property type="protein sequence ID" value="EEB16568.1"/>
    <property type="molecule type" value="Genomic_DNA"/>
</dbReference>
<feature type="compositionally biased region" description="Polar residues" evidence="1">
    <location>
        <begin position="68"/>
        <end position="80"/>
    </location>
</feature>
<proteinExistence type="predicted"/>
<feature type="region of interest" description="Disordered" evidence="1">
    <location>
        <begin position="560"/>
        <end position="590"/>
    </location>
</feature>
<accession>E0VT62</accession>
<feature type="region of interest" description="Disordered" evidence="1">
    <location>
        <begin position="605"/>
        <end position="654"/>
    </location>
</feature>
<dbReference type="RefSeq" id="XP_002429306.1">
    <property type="nucleotide sequence ID" value="XM_002429261.1"/>
</dbReference>
<dbReference type="GeneID" id="8230105"/>
<feature type="region of interest" description="Disordered" evidence="1">
    <location>
        <begin position="68"/>
        <end position="91"/>
    </location>
</feature>
<name>E0VT62_PEDHC</name>
<feature type="region of interest" description="Disordered" evidence="1">
    <location>
        <begin position="135"/>
        <end position="301"/>
    </location>
</feature>
<dbReference type="EnsemblMetazoa" id="PHUM427230-RA">
    <property type="protein sequence ID" value="PHUM427230-PA"/>
    <property type="gene ID" value="PHUM427230"/>
</dbReference>
<reference evidence="3" key="3">
    <citation type="submission" date="2021-02" db="UniProtKB">
        <authorList>
            <consortium name="EnsemblMetazoa"/>
        </authorList>
    </citation>
    <scope>IDENTIFICATION</scope>
    <source>
        <strain evidence="3">USDA</strain>
    </source>
</reference>